<reference evidence="2" key="1">
    <citation type="journal article" date="2021" name="IMA Fungus">
        <title>Genomic characterization of three marine fungi, including Emericellopsis atlantica sp. nov. with signatures of a generalist lifestyle and marine biomass degradation.</title>
        <authorList>
            <person name="Hagestad O.C."/>
            <person name="Hou L."/>
            <person name="Andersen J.H."/>
            <person name="Hansen E.H."/>
            <person name="Altermark B."/>
            <person name="Li C."/>
            <person name="Kuhnert E."/>
            <person name="Cox R.J."/>
            <person name="Crous P.W."/>
            <person name="Spatafora J.W."/>
            <person name="Lail K."/>
            <person name="Amirebrahimi M."/>
            <person name="Lipzen A."/>
            <person name="Pangilinan J."/>
            <person name="Andreopoulos W."/>
            <person name="Hayes R.D."/>
            <person name="Ng V."/>
            <person name="Grigoriev I.V."/>
            <person name="Jackson S.A."/>
            <person name="Sutton T.D.S."/>
            <person name="Dobson A.D.W."/>
            <person name="Rama T."/>
        </authorList>
    </citation>
    <scope>NUCLEOTIDE SEQUENCE</scope>
    <source>
        <strain evidence="2">TRa3180A</strain>
    </source>
</reference>
<accession>A0A9P7YXC2</accession>
<dbReference type="OrthoDB" id="3501153at2759"/>
<evidence type="ECO:0000256" key="1">
    <source>
        <dbReference type="SAM" id="Phobius"/>
    </source>
</evidence>
<gene>
    <name evidence="2" type="ORF">BJ878DRAFT_429379</name>
</gene>
<keyword evidence="1" id="KW-0472">Membrane</keyword>
<dbReference type="PANTHER" id="PTHR35896:SF3">
    <property type="entry name" value="MAJOR FACILITATOR SUPERFAMILY TRANSPORTER"/>
    <property type="match status" value="1"/>
</dbReference>
<keyword evidence="1" id="KW-0812">Transmembrane</keyword>
<proteinExistence type="predicted"/>
<feature type="transmembrane region" description="Helical" evidence="1">
    <location>
        <begin position="21"/>
        <end position="43"/>
    </location>
</feature>
<dbReference type="AlphaFoldDB" id="A0A9P7YXC2"/>
<dbReference type="EMBL" id="MU254327">
    <property type="protein sequence ID" value="KAG9240858.1"/>
    <property type="molecule type" value="Genomic_DNA"/>
</dbReference>
<organism evidence="2 3">
    <name type="scientific">Calycina marina</name>
    <dbReference type="NCBI Taxonomy" id="1763456"/>
    <lineage>
        <taxon>Eukaryota</taxon>
        <taxon>Fungi</taxon>
        <taxon>Dikarya</taxon>
        <taxon>Ascomycota</taxon>
        <taxon>Pezizomycotina</taxon>
        <taxon>Leotiomycetes</taxon>
        <taxon>Helotiales</taxon>
        <taxon>Pezizellaceae</taxon>
        <taxon>Calycina</taxon>
    </lineage>
</organism>
<keyword evidence="3" id="KW-1185">Reference proteome</keyword>
<dbReference type="PANTHER" id="PTHR35896">
    <property type="entry name" value="IG-LIKE DOMAIN-CONTAINING PROTEIN"/>
    <property type="match status" value="1"/>
</dbReference>
<evidence type="ECO:0000313" key="2">
    <source>
        <dbReference type="EMBL" id="KAG9240858.1"/>
    </source>
</evidence>
<name>A0A9P7YXC2_9HELO</name>
<evidence type="ECO:0000313" key="3">
    <source>
        <dbReference type="Proteomes" id="UP000887226"/>
    </source>
</evidence>
<protein>
    <submittedName>
        <fullName evidence="2">Uncharacterized protein</fullName>
    </submittedName>
</protein>
<dbReference type="InterPro" id="IPR053008">
    <property type="entry name" value="Phomopsin_biosynth_assoc"/>
</dbReference>
<comment type="caution">
    <text evidence="2">The sequence shown here is derived from an EMBL/GenBank/DDBJ whole genome shotgun (WGS) entry which is preliminary data.</text>
</comment>
<keyword evidence="1" id="KW-1133">Transmembrane helix</keyword>
<sequence length="219" mass="25069">MVRPHASKSDKLPKEFRIVESRLAIAATILVIGLVFTLLAVLFQGRPSYNHDHIRLRDDETCGSSPAEALRASCIFEPILIGWVPWRCQNAALASEFLERKNWTFSKTKNSTGHLSKEEFMAGEWSTLYTTYEFYVLHCTYAWRKVREAAKLGKALDEYLADAHQVNHCEMVMLRRMALETFDVEVYSKSVNCPRALGGNSGRFGWYRVLGGKKIYRQP</sequence>
<dbReference type="Proteomes" id="UP000887226">
    <property type="component" value="Unassembled WGS sequence"/>
</dbReference>